<dbReference type="HOGENOM" id="CLU_892311_0_0_1"/>
<evidence type="ECO:0000313" key="3">
    <source>
        <dbReference type="EnsemblMetazoa" id="SMAR005675-PA"/>
    </source>
</evidence>
<reference evidence="4" key="1">
    <citation type="submission" date="2011-05" db="EMBL/GenBank/DDBJ databases">
        <authorList>
            <person name="Richards S.R."/>
            <person name="Qu J."/>
            <person name="Jiang H."/>
            <person name="Jhangiani S.N."/>
            <person name="Agravi P."/>
            <person name="Goodspeed R."/>
            <person name="Gross S."/>
            <person name="Mandapat C."/>
            <person name="Jackson L."/>
            <person name="Mathew T."/>
            <person name="Pu L."/>
            <person name="Thornton R."/>
            <person name="Saada N."/>
            <person name="Wilczek-Boney K.B."/>
            <person name="Lee S."/>
            <person name="Kovar C."/>
            <person name="Wu Y."/>
            <person name="Scherer S.E."/>
            <person name="Worley K.C."/>
            <person name="Muzny D.M."/>
            <person name="Gibbs R."/>
        </authorList>
    </citation>
    <scope>NUCLEOTIDE SEQUENCE</scope>
    <source>
        <strain evidence="4">Brora</strain>
    </source>
</reference>
<dbReference type="SUPFAM" id="SSF57756">
    <property type="entry name" value="Retrovirus zinc finger-like domains"/>
    <property type="match status" value="1"/>
</dbReference>
<keyword evidence="1" id="KW-0862">Zinc</keyword>
<keyword evidence="1" id="KW-0479">Metal-binding</keyword>
<dbReference type="GO" id="GO:0008270">
    <property type="term" value="F:zinc ion binding"/>
    <property type="evidence" value="ECO:0007669"/>
    <property type="project" value="UniProtKB-KW"/>
</dbReference>
<reference evidence="3" key="2">
    <citation type="submission" date="2015-02" db="UniProtKB">
        <authorList>
            <consortium name="EnsemblMetazoa"/>
        </authorList>
    </citation>
    <scope>IDENTIFICATION</scope>
</reference>
<dbReference type="EnsemblMetazoa" id="SMAR005675-RA">
    <property type="protein sequence ID" value="SMAR005675-PA"/>
    <property type="gene ID" value="SMAR005675"/>
</dbReference>
<proteinExistence type="predicted"/>
<feature type="domain" description="CCHC-type" evidence="2">
    <location>
        <begin position="290"/>
        <end position="306"/>
    </location>
</feature>
<dbReference type="Proteomes" id="UP000014500">
    <property type="component" value="Unassembled WGS sequence"/>
</dbReference>
<evidence type="ECO:0000256" key="1">
    <source>
        <dbReference type="PROSITE-ProRule" id="PRU00047"/>
    </source>
</evidence>
<dbReference type="InterPro" id="IPR036875">
    <property type="entry name" value="Znf_CCHC_sf"/>
</dbReference>
<dbReference type="Gene3D" id="4.10.60.10">
    <property type="entry name" value="Zinc finger, CCHC-type"/>
    <property type="match status" value="1"/>
</dbReference>
<evidence type="ECO:0000313" key="4">
    <source>
        <dbReference type="Proteomes" id="UP000014500"/>
    </source>
</evidence>
<dbReference type="PROSITE" id="PS50158">
    <property type="entry name" value="ZF_CCHC"/>
    <property type="match status" value="1"/>
</dbReference>
<keyword evidence="4" id="KW-1185">Reference proteome</keyword>
<name>T1IWU9_STRMM</name>
<dbReference type="InterPro" id="IPR001878">
    <property type="entry name" value="Znf_CCHC"/>
</dbReference>
<accession>T1IWU9</accession>
<dbReference type="Pfam" id="PF00098">
    <property type="entry name" value="zf-CCHC"/>
    <property type="match status" value="1"/>
</dbReference>
<dbReference type="AlphaFoldDB" id="T1IWU9"/>
<protein>
    <recommendedName>
        <fullName evidence="2">CCHC-type domain-containing protein</fullName>
    </recommendedName>
</protein>
<dbReference type="EMBL" id="JH431630">
    <property type="status" value="NOT_ANNOTATED_CDS"/>
    <property type="molecule type" value="Genomic_DNA"/>
</dbReference>
<keyword evidence="1" id="KW-0863">Zinc-finger</keyword>
<organism evidence="3 4">
    <name type="scientific">Strigamia maritima</name>
    <name type="common">European centipede</name>
    <name type="synonym">Geophilus maritimus</name>
    <dbReference type="NCBI Taxonomy" id="126957"/>
    <lineage>
        <taxon>Eukaryota</taxon>
        <taxon>Metazoa</taxon>
        <taxon>Ecdysozoa</taxon>
        <taxon>Arthropoda</taxon>
        <taxon>Myriapoda</taxon>
        <taxon>Chilopoda</taxon>
        <taxon>Pleurostigmophora</taxon>
        <taxon>Geophilomorpha</taxon>
        <taxon>Linotaeniidae</taxon>
        <taxon>Strigamia</taxon>
    </lineage>
</organism>
<sequence>MWDYEENLDDVHYYNTNEDDIEDDDDADSEVEALMYSNIHYQGDFTRNDERNVSIIQPEVVQNVEKRMKKVKIDKSNKKMVKKKPETNYGVEKLTQFVSVVKHNPRARSKDPGSSSQEVVVISSDSDVKVVDVVKSNRKIVETKKKKKEEKGIFVSDSDSDSFFEGNDVGVDLPVDININISARSGYNEEMSEICSKKEKIGEISAKKRKISDVFTPVKKKIRKSGDFSVDYAEKMRKFYDSESSEDEIEVAKLDLVQGSWKIDDSDRFGWISDKKRFFGGGFTPKIKVKCRNCQQWGHFERDCQEKIVNLC</sequence>
<evidence type="ECO:0000259" key="2">
    <source>
        <dbReference type="PROSITE" id="PS50158"/>
    </source>
</evidence>
<dbReference type="GO" id="GO:0003676">
    <property type="term" value="F:nucleic acid binding"/>
    <property type="evidence" value="ECO:0007669"/>
    <property type="project" value="InterPro"/>
</dbReference>